<dbReference type="BioCyc" id="AURANTIMONAS:SI859A1_00925-MONOMER"/>
<reference evidence="1 2" key="1">
    <citation type="journal article" date="2008" name="Appl. Environ. Microbiol.">
        <title>Genomic insights into Mn(II) oxidation by the marine alphaproteobacterium Aurantimonas sp. strain SI85-9A1.</title>
        <authorList>
            <person name="Dick G.J."/>
            <person name="Podell S."/>
            <person name="Johnson H.A."/>
            <person name="Rivera-Espinoza Y."/>
            <person name="Bernier-Latmani R."/>
            <person name="McCarthy J.K."/>
            <person name="Torpey J.W."/>
            <person name="Clement B.G."/>
            <person name="Gaasterland T."/>
            <person name="Tebo B.M."/>
        </authorList>
    </citation>
    <scope>NUCLEOTIDE SEQUENCE [LARGE SCALE GENOMIC DNA]</scope>
    <source>
        <strain evidence="1 2">SI85-9A1</strain>
    </source>
</reference>
<proteinExistence type="predicted"/>
<dbReference type="AlphaFoldDB" id="Q1YJS3"/>
<dbReference type="EMBL" id="AAPJ01000002">
    <property type="protein sequence ID" value="EAS50800.1"/>
    <property type="molecule type" value="Genomic_DNA"/>
</dbReference>
<dbReference type="SUPFAM" id="SSF81901">
    <property type="entry name" value="HCP-like"/>
    <property type="match status" value="1"/>
</dbReference>
<organism evidence="1 2">
    <name type="scientific">Aurantimonas manganoxydans (strain ATCC BAA-1229 / DSM 21871 / SI85-9A1)</name>
    <dbReference type="NCBI Taxonomy" id="287752"/>
    <lineage>
        <taxon>Bacteria</taxon>
        <taxon>Pseudomonadati</taxon>
        <taxon>Pseudomonadota</taxon>
        <taxon>Alphaproteobacteria</taxon>
        <taxon>Hyphomicrobiales</taxon>
        <taxon>Aurantimonadaceae</taxon>
        <taxon>Aurantimonas</taxon>
    </lineage>
</organism>
<dbReference type="Proteomes" id="UP000000321">
    <property type="component" value="Unassembled WGS sequence"/>
</dbReference>
<dbReference type="InterPro" id="IPR011990">
    <property type="entry name" value="TPR-like_helical_dom_sf"/>
</dbReference>
<evidence type="ECO:0000313" key="1">
    <source>
        <dbReference type="EMBL" id="EAS50800.1"/>
    </source>
</evidence>
<dbReference type="HOGENOM" id="CLU_1033692_0_0_5"/>
<gene>
    <name evidence="1" type="ORF">SI859A1_00925</name>
</gene>
<keyword evidence="2" id="KW-1185">Reference proteome</keyword>
<evidence type="ECO:0000313" key="2">
    <source>
        <dbReference type="Proteomes" id="UP000000321"/>
    </source>
</evidence>
<comment type="caution">
    <text evidence="1">The sequence shown here is derived from an EMBL/GenBank/DDBJ whole genome shotgun (WGS) entry which is preliminary data.</text>
</comment>
<sequence>MDSAPPASIPGLRNGSQHRANQKICYLSHAFIMGCVAMFKDAWRIYRAWWLYVTTGNHRAAIALARLYVDCPPPFKSAQRCLKAAEAALFSGDPEAFYLAGKAQTYQYATGAADESVFHKGLDRLLTASERGSGEASYLLGDLFQNKQTPVYDLEMSLRSFKVASDQGNLYANAKISFFIYNGIVVEKDEPLAMRIMIADILENRGNRYIEQLNAHNLYAHLMINDFSAEIVDYYKTMNVWNYVADAGKWFQSNQNSGNLEMYKRENFA</sequence>
<protein>
    <submittedName>
        <fullName evidence="1">Uncharacterized protein</fullName>
    </submittedName>
</protein>
<accession>Q1YJS3</accession>
<dbReference type="Gene3D" id="1.25.40.10">
    <property type="entry name" value="Tetratricopeptide repeat domain"/>
    <property type="match status" value="1"/>
</dbReference>
<name>Q1YJS3_AURMS</name>